<keyword evidence="1" id="KW-0732">Signal</keyword>
<dbReference type="EMBL" id="CP022474">
    <property type="protein sequence ID" value="ASN59550.1"/>
    <property type="molecule type" value="Genomic_DNA"/>
</dbReference>
<evidence type="ECO:0000313" key="2">
    <source>
        <dbReference type="EMBL" id="ASN59550.1"/>
    </source>
</evidence>
<dbReference type="Proteomes" id="UP000199749">
    <property type="component" value="Chromosome"/>
</dbReference>
<dbReference type="AlphaFoldDB" id="A0AAC9Y073"/>
<name>A0AAC9Y073_LATCU</name>
<feature type="signal peptide" evidence="1">
    <location>
        <begin position="1"/>
        <end position="30"/>
    </location>
</feature>
<dbReference type="RefSeq" id="WP_089556358.1">
    <property type="nucleotide sequence ID" value="NZ_CP022474.1"/>
</dbReference>
<gene>
    <name evidence="2" type="ORF">CG419_02470</name>
</gene>
<reference evidence="2 3" key="1">
    <citation type="submission" date="2017-07" db="EMBL/GenBank/DDBJ databases">
        <title>Lactobacillus curvatus MRS6 whole genome.</title>
        <authorList>
            <person name="Jans C."/>
            <person name="Lagler S."/>
            <person name="Lacroix C."/>
            <person name="Meile L."/>
            <person name="Stevens M.J.A."/>
        </authorList>
    </citation>
    <scope>NUCLEOTIDE SEQUENCE [LARGE SCALE GENOMIC DNA]</scope>
    <source>
        <strain evidence="2 3">MRS6</strain>
    </source>
</reference>
<evidence type="ECO:0000313" key="3">
    <source>
        <dbReference type="Proteomes" id="UP000199749"/>
    </source>
</evidence>
<sequence length="177" mass="19016">MKINISKHLVAVAVLSLMGGIVLQSTTVSAATTSVGVTITGVTPEMAAKAKEAAAEQAALEEAWLQTEIDDSEPVEVTETIGGQTTHYWESADGSRSTTAPAEVQDETVAAPEVAPEQFEETAVEEDQPAENFKPMPKKHDIDQKAIAFKQLTTDWASNQIMSSLEDLITKAFQLNK</sequence>
<organism evidence="2 3">
    <name type="scientific">Latilactobacillus curvatus</name>
    <name type="common">Lactobacillus curvatus</name>
    <dbReference type="NCBI Taxonomy" id="28038"/>
    <lineage>
        <taxon>Bacteria</taxon>
        <taxon>Bacillati</taxon>
        <taxon>Bacillota</taxon>
        <taxon>Bacilli</taxon>
        <taxon>Lactobacillales</taxon>
        <taxon>Lactobacillaceae</taxon>
        <taxon>Latilactobacillus</taxon>
    </lineage>
</organism>
<accession>A0AAC9Y073</accession>
<evidence type="ECO:0000256" key="1">
    <source>
        <dbReference type="SAM" id="SignalP"/>
    </source>
</evidence>
<feature type="chain" id="PRO_5042288945" evidence="1">
    <location>
        <begin position="31"/>
        <end position="177"/>
    </location>
</feature>
<proteinExistence type="predicted"/>
<protein>
    <submittedName>
        <fullName evidence="2">Uncharacterized protein</fullName>
    </submittedName>
</protein>